<dbReference type="Pfam" id="PF01035">
    <property type="entry name" value="DNA_binding_1"/>
    <property type="match status" value="1"/>
</dbReference>
<feature type="domain" description="Methylguanine DNA methyltransferase ribonuclease-like" evidence="11">
    <location>
        <begin position="34"/>
        <end position="112"/>
    </location>
</feature>
<dbReference type="InterPro" id="IPR036388">
    <property type="entry name" value="WH-like_DNA-bd_sf"/>
</dbReference>
<dbReference type="SUPFAM" id="SSF53155">
    <property type="entry name" value="Methylated DNA-protein cysteine methyltransferase domain"/>
    <property type="match status" value="1"/>
</dbReference>
<dbReference type="InterPro" id="IPR001497">
    <property type="entry name" value="MethylDNA_cys_MeTrfase_AS"/>
</dbReference>
<protein>
    <recommendedName>
        <fullName evidence="9">Methylated-DNA--protein-cysteine methyltransferase</fullName>
        <ecNumber evidence="9">2.1.1.63</ecNumber>
    </recommendedName>
    <alternativeName>
        <fullName evidence="9">6-O-methylguanine-DNA methyltransferase</fullName>
        <shortName evidence="9">MGMT</shortName>
    </alternativeName>
    <alternativeName>
        <fullName evidence="9">O-6-methylguanine-DNA-alkyltransferase</fullName>
    </alternativeName>
</protein>
<dbReference type="EMBL" id="UGQE01000004">
    <property type="protein sequence ID" value="STZ14378.1"/>
    <property type="molecule type" value="Genomic_DNA"/>
</dbReference>
<dbReference type="CDD" id="cd06445">
    <property type="entry name" value="ATase"/>
    <property type="match status" value="1"/>
</dbReference>
<evidence type="ECO:0000313" key="12">
    <source>
        <dbReference type="EMBL" id="STZ14378.1"/>
    </source>
</evidence>
<dbReference type="GO" id="GO:0032259">
    <property type="term" value="P:methylation"/>
    <property type="evidence" value="ECO:0007669"/>
    <property type="project" value="UniProtKB-KW"/>
</dbReference>
<dbReference type="HAMAP" id="MF_00772">
    <property type="entry name" value="OGT"/>
    <property type="match status" value="1"/>
</dbReference>
<comment type="function">
    <text evidence="9">Involved in the cellular defense against the biological effects of O6-methylguanine (O6-MeG) and O4-methylthymine (O4-MeT) in DNA. Repairs the methylated nucleobase in DNA by stoichiometrically transferring the methyl group to a cysteine residue in the enzyme. This is a suicide reaction: the enzyme is irreversibly inactivated.</text>
</comment>
<comment type="miscellaneous">
    <text evidence="9">This enzyme catalyzes only one turnover and therefore is not strictly catalytic. According to one definition, an enzyme is a biocatalyst that acts repeatedly and over many reaction cycles.</text>
</comment>
<dbReference type="SUPFAM" id="SSF46767">
    <property type="entry name" value="Methylated DNA-protein cysteine methyltransferase, C-terminal domain"/>
    <property type="match status" value="1"/>
</dbReference>
<evidence type="ECO:0000256" key="5">
    <source>
        <dbReference type="ARBA" id="ARBA00022679"/>
    </source>
</evidence>
<keyword evidence="3 9" id="KW-0963">Cytoplasm</keyword>
<dbReference type="GO" id="GO:0006307">
    <property type="term" value="P:DNA alkylation repair"/>
    <property type="evidence" value="ECO:0007669"/>
    <property type="project" value="UniProtKB-UniRule"/>
</dbReference>
<dbReference type="EC" id="2.1.1.63" evidence="9"/>
<comment type="catalytic activity">
    <reaction evidence="1 9">
        <text>a 4-O-methyl-thymidine in DNA + L-cysteinyl-[protein] = a thymidine in DNA + S-methyl-L-cysteinyl-[protein]</text>
        <dbReference type="Rhea" id="RHEA:53428"/>
        <dbReference type="Rhea" id="RHEA-COMP:10131"/>
        <dbReference type="Rhea" id="RHEA-COMP:10132"/>
        <dbReference type="Rhea" id="RHEA-COMP:13555"/>
        <dbReference type="Rhea" id="RHEA-COMP:13556"/>
        <dbReference type="ChEBI" id="CHEBI:29950"/>
        <dbReference type="ChEBI" id="CHEBI:82612"/>
        <dbReference type="ChEBI" id="CHEBI:137386"/>
        <dbReference type="ChEBI" id="CHEBI:137387"/>
        <dbReference type="EC" id="2.1.1.63"/>
    </reaction>
</comment>
<dbReference type="InterPro" id="IPR008332">
    <property type="entry name" value="MethylG_MeTrfase_N"/>
</dbReference>
<keyword evidence="7 9" id="KW-0234">DNA repair</keyword>
<dbReference type="InterPro" id="IPR014048">
    <property type="entry name" value="MethylDNA_cys_MeTrfase_DNA-bd"/>
</dbReference>
<dbReference type="PROSITE" id="PS00374">
    <property type="entry name" value="MGMT"/>
    <property type="match status" value="1"/>
</dbReference>
<reference evidence="12 13" key="1">
    <citation type="submission" date="2018-06" db="EMBL/GenBank/DDBJ databases">
        <authorList>
            <consortium name="Pathogen Informatics"/>
            <person name="Doyle S."/>
        </authorList>
    </citation>
    <scope>NUCLEOTIDE SEQUENCE [LARGE SCALE GENOMIC DNA]</scope>
    <source>
        <strain evidence="12 13">NCTC10293</strain>
    </source>
</reference>
<evidence type="ECO:0000259" key="10">
    <source>
        <dbReference type="Pfam" id="PF01035"/>
    </source>
</evidence>
<dbReference type="Proteomes" id="UP000255279">
    <property type="component" value="Unassembled WGS sequence"/>
</dbReference>
<dbReference type="Gene3D" id="3.30.160.70">
    <property type="entry name" value="Methylated DNA-protein cysteine methyltransferase domain"/>
    <property type="match status" value="1"/>
</dbReference>
<proteinExistence type="inferred from homology"/>
<comment type="similarity">
    <text evidence="2 9">Belongs to the MGMT family.</text>
</comment>
<keyword evidence="5 9" id="KW-0808">Transferase</keyword>
<evidence type="ECO:0000313" key="13">
    <source>
        <dbReference type="Proteomes" id="UP000255279"/>
    </source>
</evidence>
<gene>
    <name evidence="12" type="primary">adaB</name>
    <name evidence="12" type="ORF">NCTC10293_01971</name>
</gene>
<evidence type="ECO:0000256" key="4">
    <source>
        <dbReference type="ARBA" id="ARBA00022603"/>
    </source>
</evidence>
<evidence type="ECO:0000256" key="6">
    <source>
        <dbReference type="ARBA" id="ARBA00022763"/>
    </source>
</evidence>
<comment type="catalytic activity">
    <reaction evidence="8 9">
        <text>a 6-O-methyl-2'-deoxyguanosine in DNA + L-cysteinyl-[protein] = S-methyl-L-cysteinyl-[protein] + a 2'-deoxyguanosine in DNA</text>
        <dbReference type="Rhea" id="RHEA:24000"/>
        <dbReference type="Rhea" id="RHEA-COMP:10131"/>
        <dbReference type="Rhea" id="RHEA-COMP:10132"/>
        <dbReference type="Rhea" id="RHEA-COMP:11367"/>
        <dbReference type="Rhea" id="RHEA-COMP:11368"/>
        <dbReference type="ChEBI" id="CHEBI:29950"/>
        <dbReference type="ChEBI" id="CHEBI:82612"/>
        <dbReference type="ChEBI" id="CHEBI:85445"/>
        <dbReference type="ChEBI" id="CHEBI:85448"/>
        <dbReference type="EC" id="2.1.1.63"/>
    </reaction>
</comment>
<name>A0A378RAH0_9GAMM</name>
<evidence type="ECO:0000256" key="9">
    <source>
        <dbReference type="HAMAP-Rule" id="MF_00772"/>
    </source>
</evidence>
<dbReference type="InterPro" id="IPR023546">
    <property type="entry name" value="MGMT"/>
</dbReference>
<evidence type="ECO:0000256" key="1">
    <source>
        <dbReference type="ARBA" id="ARBA00001286"/>
    </source>
</evidence>
<dbReference type="InterPro" id="IPR036217">
    <property type="entry name" value="MethylDNA_cys_MeTrfase_DNAb"/>
</dbReference>
<organism evidence="12 13">
    <name type="scientific">Moraxella caviae</name>
    <dbReference type="NCBI Taxonomy" id="34060"/>
    <lineage>
        <taxon>Bacteria</taxon>
        <taxon>Pseudomonadati</taxon>
        <taxon>Pseudomonadota</taxon>
        <taxon>Gammaproteobacteria</taxon>
        <taxon>Moraxellales</taxon>
        <taxon>Moraxellaceae</taxon>
        <taxon>Moraxella</taxon>
    </lineage>
</organism>
<feature type="domain" description="Methylated-DNA-[protein]-cysteine S-methyltransferase DNA binding" evidence="10">
    <location>
        <begin position="117"/>
        <end position="196"/>
    </location>
</feature>
<keyword evidence="4 9" id="KW-0489">Methyltransferase</keyword>
<evidence type="ECO:0000259" key="11">
    <source>
        <dbReference type="Pfam" id="PF02870"/>
    </source>
</evidence>
<dbReference type="Pfam" id="PF02870">
    <property type="entry name" value="Methyltransf_1N"/>
    <property type="match status" value="1"/>
</dbReference>
<dbReference type="FunFam" id="1.10.10.10:FF:000214">
    <property type="entry name" value="Methylated-DNA--protein-cysteine methyltransferase"/>
    <property type="match status" value="1"/>
</dbReference>
<evidence type="ECO:0000256" key="7">
    <source>
        <dbReference type="ARBA" id="ARBA00023204"/>
    </source>
</evidence>
<dbReference type="OrthoDB" id="9802228at2"/>
<dbReference type="NCBIfam" id="TIGR00589">
    <property type="entry name" value="ogt"/>
    <property type="match status" value="1"/>
</dbReference>
<evidence type="ECO:0000256" key="3">
    <source>
        <dbReference type="ARBA" id="ARBA00022490"/>
    </source>
</evidence>
<dbReference type="PANTHER" id="PTHR10815">
    <property type="entry name" value="METHYLATED-DNA--PROTEIN-CYSTEINE METHYLTRANSFERASE"/>
    <property type="match status" value="1"/>
</dbReference>
<dbReference type="GO" id="GO:0003908">
    <property type="term" value="F:methylated-DNA-[protein]-cysteine S-methyltransferase activity"/>
    <property type="evidence" value="ECO:0007669"/>
    <property type="project" value="UniProtKB-UniRule"/>
</dbReference>
<evidence type="ECO:0000256" key="8">
    <source>
        <dbReference type="ARBA" id="ARBA00049348"/>
    </source>
</evidence>
<evidence type="ECO:0000256" key="2">
    <source>
        <dbReference type="ARBA" id="ARBA00008711"/>
    </source>
</evidence>
<comment type="subcellular location">
    <subcellularLocation>
        <location evidence="9">Cytoplasm</location>
    </subcellularLocation>
</comment>
<accession>A0A378RAH0</accession>
<keyword evidence="6 9" id="KW-0227">DNA damage</keyword>
<dbReference type="PANTHER" id="PTHR10815:SF13">
    <property type="entry name" value="METHYLATED-DNA--PROTEIN-CYSTEINE METHYLTRANSFERASE"/>
    <property type="match status" value="1"/>
</dbReference>
<sequence length="201" mass="22250">MTQRAITTRYTVPKNVQIGVDLSSLPPISLTVKDGKLLALDWHNDKTEKLLAKINENAEFIARETLEQEAQKAVIEQKSCAPSNQAIALQVCHELDEYFCGERTTFDVPLDLLHGTPFQMCVWQELCCIEYGQTISYKMLAERIGKPSAFRACANANGRNLISLIVPCHRVIAADGGLGGYTGGVEIKRALLALEKRFAKV</sequence>
<dbReference type="GO" id="GO:0005737">
    <property type="term" value="C:cytoplasm"/>
    <property type="evidence" value="ECO:0007669"/>
    <property type="project" value="UniProtKB-SubCell"/>
</dbReference>
<feature type="active site" description="Nucleophile; methyl group acceptor" evidence="9">
    <location>
        <position position="168"/>
    </location>
</feature>
<dbReference type="RefSeq" id="WP_078276000.1">
    <property type="nucleotide sequence ID" value="NZ_CAACXO010000006.1"/>
</dbReference>
<dbReference type="InterPro" id="IPR036631">
    <property type="entry name" value="MGMT_N_sf"/>
</dbReference>
<dbReference type="Gene3D" id="1.10.10.10">
    <property type="entry name" value="Winged helix-like DNA-binding domain superfamily/Winged helix DNA-binding domain"/>
    <property type="match status" value="1"/>
</dbReference>
<dbReference type="AlphaFoldDB" id="A0A378RAH0"/>